<dbReference type="Ensembl" id="ENSCCRT00000116681.1">
    <property type="protein sequence ID" value="ENSCCRP00000158624.1"/>
    <property type="gene ID" value="ENSCCRG00000082084.1"/>
</dbReference>
<dbReference type="GeneTree" id="ENSGT01150000288045"/>
<feature type="domain" description="Immunoglobulin V-set" evidence="3">
    <location>
        <begin position="59"/>
        <end position="121"/>
    </location>
</feature>
<dbReference type="PANTHER" id="PTHR23268">
    <property type="entry name" value="T-CELL RECEPTOR BETA CHAIN"/>
    <property type="match status" value="1"/>
</dbReference>
<evidence type="ECO:0000256" key="2">
    <source>
        <dbReference type="ARBA" id="ARBA00022859"/>
    </source>
</evidence>
<dbReference type="SUPFAM" id="SSF48726">
    <property type="entry name" value="Immunoglobulin"/>
    <property type="match status" value="1"/>
</dbReference>
<dbReference type="OMA" id="CYLSSWT"/>
<dbReference type="GO" id="GO:0005886">
    <property type="term" value="C:plasma membrane"/>
    <property type="evidence" value="ECO:0007669"/>
    <property type="project" value="TreeGrafter"/>
</dbReference>
<dbReference type="GO" id="GO:0007166">
    <property type="term" value="P:cell surface receptor signaling pathway"/>
    <property type="evidence" value="ECO:0007669"/>
    <property type="project" value="TreeGrafter"/>
</dbReference>
<reference evidence="4" key="1">
    <citation type="submission" date="2025-08" db="UniProtKB">
        <authorList>
            <consortium name="Ensembl"/>
        </authorList>
    </citation>
    <scope>IDENTIFICATION</scope>
</reference>
<dbReference type="AlphaFoldDB" id="A0A9J8BL16"/>
<keyword evidence="5" id="KW-1185">Reference proteome</keyword>
<sequence length="138" mass="15750">MLLLYYNDHFISNNTTHFKQCYLSSWTAANHAKTVLQSPNDLLKNQNESAVIISSYNIILWYKQTQANHGFTLLGYIWNKNYFPEDNFMQKIDLDGDGTKKGSLKIKALEASDSAMYYCAASLHSVMCSHATIQKALR</sequence>
<evidence type="ECO:0000256" key="1">
    <source>
        <dbReference type="ARBA" id="ARBA00022729"/>
    </source>
</evidence>
<dbReference type="Gene3D" id="2.60.40.10">
    <property type="entry name" value="Immunoglobulins"/>
    <property type="match status" value="1"/>
</dbReference>
<reference evidence="4" key="2">
    <citation type="submission" date="2025-09" db="UniProtKB">
        <authorList>
            <consortium name="Ensembl"/>
        </authorList>
    </citation>
    <scope>IDENTIFICATION</scope>
</reference>
<dbReference type="InterPro" id="IPR036179">
    <property type="entry name" value="Ig-like_dom_sf"/>
</dbReference>
<keyword evidence="1" id="KW-0732">Signal</keyword>
<dbReference type="InterPro" id="IPR013783">
    <property type="entry name" value="Ig-like_fold"/>
</dbReference>
<keyword evidence="2" id="KW-0391">Immunity</keyword>
<protein>
    <recommendedName>
        <fullName evidence="3">Immunoglobulin V-set domain-containing protein</fullName>
    </recommendedName>
</protein>
<evidence type="ECO:0000313" key="4">
    <source>
        <dbReference type="Ensembl" id="ENSCCRP00000158624.1"/>
    </source>
</evidence>
<dbReference type="GO" id="GO:0002376">
    <property type="term" value="P:immune system process"/>
    <property type="evidence" value="ECO:0007669"/>
    <property type="project" value="UniProtKB-KW"/>
</dbReference>
<dbReference type="Pfam" id="PF07686">
    <property type="entry name" value="V-set"/>
    <property type="match status" value="1"/>
</dbReference>
<evidence type="ECO:0000313" key="5">
    <source>
        <dbReference type="Proteomes" id="UP001108240"/>
    </source>
</evidence>
<name>A0A9J8BL16_CYPCA</name>
<evidence type="ECO:0000259" key="3">
    <source>
        <dbReference type="Pfam" id="PF07686"/>
    </source>
</evidence>
<organism evidence="4 5">
    <name type="scientific">Cyprinus carpio carpio</name>
    <dbReference type="NCBI Taxonomy" id="630221"/>
    <lineage>
        <taxon>Eukaryota</taxon>
        <taxon>Metazoa</taxon>
        <taxon>Chordata</taxon>
        <taxon>Craniata</taxon>
        <taxon>Vertebrata</taxon>
        <taxon>Euteleostomi</taxon>
        <taxon>Actinopterygii</taxon>
        <taxon>Neopterygii</taxon>
        <taxon>Teleostei</taxon>
        <taxon>Ostariophysi</taxon>
        <taxon>Cypriniformes</taxon>
        <taxon>Cyprinidae</taxon>
        <taxon>Cyprininae</taxon>
        <taxon>Cyprinus</taxon>
    </lineage>
</organism>
<dbReference type="InterPro" id="IPR050413">
    <property type="entry name" value="TCR_beta_variable"/>
</dbReference>
<proteinExistence type="predicted"/>
<dbReference type="InterPro" id="IPR013106">
    <property type="entry name" value="Ig_V-set"/>
</dbReference>
<accession>A0A9J8BL16</accession>
<dbReference type="Proteomes" id="UP001108240">
    <property type="component" value="Unplaced"/>
</dbReference>